<protein>
    <submittedName>
        <fullName evidence="1">Transposase</fullName>
    </submittedName>
</protein>
<sequence>LKGQLVIPDWSAFSTVIGDIFESCQDIVEGNVSLFYKRLLMKSRC</sequence>
<proteinExistence type="predicted"/>
<accession>A0A183D4W0</accession>
<dbReference type="AlphaFoldDB" id="A0A183D4W0"/>
<name>A0A183D4W0_9BILA</name>
<organism evidence="1">
    <name type="scientific">Gongylonema pulchrum</name>
    <dbReference type="NCBI Taxonomy" id="637853"/>
    <lineage>
        <taxon>Eukaryota</taxon>
        <taxon>Metazoa</taxon>
        <taxon>Ecdysozoa</taxon>
        <taxon>Nematoda</taxon>
        <taxon>Chromadorea</taxon>
        <taxon>Rhabditida</taxon>
        <taxon>Spirurina</taxon>
        <taxon>Spiruromorpha</taxon>
        <taxon>Spiruroidea</taxon>
        <taxon>Gongylonematidae</taxon>
        <taxon>Gongylonema</taxon>
    </lineage>
</organism>
<reference evidence="1" key="1">
    <citation type="submission" date="2016-06" db="UniProtKB">
        <authorList>
            <consortium name="WormBaseParasite"/>
        </authorList>
    </citation>
    <scope>IDENTIFICATION</scope>
</reference>
<dbReference type="WBParaSite" id="GPUH_0000375801-mRNA-1">
    <property type="protein sequence ID" value="GPUH_0000375801-mRNA-1"/>
    <property type="gene ID" value="GPUH_0000375801"/>
</dbReference>
<evidence type="ECO:0000313" key="1">
    <source>
        <dbReference type="WBParaSite" id="GPUH_0000375801-mRNA-1"/>
    </source>
</evidence>